<proteinExistence type="inferred from homology"/>
<feature type="transmembrane region" description="Helical" evidence="6">
    <location>
        <begin position="611"/>
        <end position="637"/>
    </location>
</feature>
<reference evidence="8 9" key="1">
    <citation type="submission" date="2020-04" db="EMBL/GenBank/DDBJ databases">
        <authorList>
            <person name="Hitch T.C.A."/>
            <person name="Wylensek D."/>
            <person name="Clavel T."/>
        </authorList>
    </citation>
    <scope>NUCLEOTIDE SEQUENCE [LARGE SCALE GENOMIC DNA]</scope>
    <source>
        <strain evidence="8 9">WB01_NA02</strain>
    </source>
</reference>
<feature type="transmembrane region" description="Helical" evidence="6">
    <location>
        <begin position="150"/>
        <end position="169"/>
    </location>
</feature>
<dbReference type="InterPro" id="IPR027022">
    <property type="entry name" value="ABC_permease_BceB-typ"/>
</dbReference>
<dbReference type="GO" id="GO:0055085">
    <property type="term" value="P:transmembrane transport"/>
    <property type="evidence" value="ECO:0007669"/>
    <property type="project" value="UniProtKB-UniRule"/>
</dbReference>
<evidence type="ECO:0000259" key="7">
    <source>
        <dbReference type="Pfam" id="PF02687"/>
    </source>
</evidence>
<feature type="transmembrane region" description="Helical" evidence="6">
    <location>
        <begin position="586"/>
        <end position="605"/>
    </location>
</feature>
<dbReference type="Pfam" id="PF02687">
    <property type="entry name" value="FtsX"/>
    <property type="match status" value="1"/>
</dbReference>
<evidence type="ECO:0000313" key="8">
    <source>
        <dbReference type="EMBL" id="NMF06025.1"/>
    </source>
</evidence>
<dbReference type="InterPro" id="IPR003838">
    <property type="entry name" value="ABC3_permease_C"/>
</dbReference>
<feature type="transmembrane region" description="Helical" evidence="6">
    <location>
        <begin position="55"/>
        <end position="75"/>
    </location>
</feature>
<keyword evidence="6" id="KW-0813">Transport</keyword>
<gene>
    <name evidence="8" type="ORF">HF849_14950</name>
</gene>
<evidence type="ECO:0000256" key="6">
    <source>
        <dbReference type="PIRNR" id="PIRNR018968"/>
    </source>
</evidence>
<evidence type="ECO:0000256" key="3">
    <source>
        <dbReference type="ARBA" id="ARBA00022692"/>
    </source>
</evidence>
<keyword evidence="2 6" id="KW-1003">Cell membrane</keyword>
<feature type="transmembrane region" description="Helical" evidence="6">
    <location>
        <begin position="198"/>
        <end position="219"/>
    </location>
</feature>
<evidence type="ECO:0000313" key="9">
    <source>
        <dbReference type="Proteomes" id="UP000587880"/>
    </source>
</evidence>
<dbReference type="Proteomes" id="UP000587880">
    <property type="component" value="Unassembled WGS sequence"/>
</dbReference>
<dbReference type="PANTHER" id="PTHR46795">
    <property type="entry name" value="ABC TRANSPORTER PERMEASE-RELATED-RELATED"/>
    <property type="match status" value="1"/>
</dbReference>
<evidence type="ECO:0000256" key="2">
    <source>
        <dbReference type="ARBA" id="ARBA00022475"/>
    </source>
</evidence>
<dbReference type="PANTHER" id="PTHR46795:SF3">
    <property type="entry name" value="ABC TRANSPORTER PERMEASE"/>
    <property type="match status" value="1"/>
</dbReference>
<sequence length="650" mass="73788">MTLSSIAFRNIKRNFKDYFIYFTSMIFSIVIYFTFKALQYNSQVVKEAGNSKIADAFRISSVMLIIFVAVFIIYSNGFLVRKRKKEVGLYSLLGIRKKQIGKMLFYENMLMGLISLVIGILVGSLLSKLFLELLINIMGLKLNVYFEIPMKALVDTAFIFFVIILYTSIQGYRLIYMFKLVELFSAEREGETMPKGSAIIAFTSVILIGSGYFLALMFLELLKRNINFFAGSLYIVLSTVIGTYLLFKFFTVFILKRARKNKSSFYHGINMIATSQLLYRIKGNAKSLATIAVLSAVTLTSVGASVAVYYNTFIQAKKATPFSYSYEKNDTGLENKANTILSEEKSAHPVTNKFEIEMVPVKGIFEGEKTENIRNANFIISEYYYLLSQSSFNSLSKEMGTEAVSLNDEEAFVYDDSYVKGYEFSPTYMGNKAVFQIGNEMKKLTIQGAKERSITNLDELVIIVPDKVYEKAKEVKGVRTVENIDVKNEINAKSLTEKLKNIMPVGEFLSVQSFNDFYTGFREQIQVTGLIMFIGIFLGLVFLLATGSVIYFKQITEANIDRARYSVLHKIGVTKKEMKKTIAKQVRFIFITPLVIGILHSLFALKSLSTLIPYQIVIPLLISIGVYGIIYAGYYFLTVRSYFNIITRKH</sequence>
<dbReference type="InterPro" id="IPR052536">
    <property type="entry name" value="ABC-4_Integral_Memb_Prot"/>
</dbReference>
<comment type="subcellular location">
    <subcellularLocation>
        <location evidence="1 6">Cell membrane</location>
        <topology evidence="1 6">Multi-pass membrane protein</topology>
    </subcellularLocation>
</comment>
<feature type="transmembrane region" description="Helical" evidence="6">
    <location>
        <begin position="231"/>
        <end position="255"/>
    </location>
</feature>
<dbReference type="GO" id="GO:0005886">
    <property type="term" value="C:plasma membrane"/>
    <property type="evidence" value="ECO:0007669"/>
    <property type="project" value="UniProtKB-SubCell"/>
</dbReference>
<evidence type="ECO:0000256" key="4">
    <source>
        <dbReference type="ARBA" id="ARBA00022989"/>
    </source>
</evidence>
<keyword evidence="4 6" id="KW-1133">Transmembrane helix</keyword>
<name>A0A7X9SQ81_CLOBE</name>
<keyword evidence="3 6" id="KW-0812">Transmembrane</keyword>
<dbReference type="EMBL" id="JABAGD010000027">
    <property type="protein sequence ID" value="NMF06025.1"/>
    <property type="molecule type" value="Genomic_DNA"/>
</dbReference>
<feature type="transmembrane region" description="Helical" evidence="6">
    <location>
        <begin position="288"/>
        <end position="310"/>
    </location>
</feature>
<protein>
    <submittedName>
        <fullName evidence="8">ABC transporter permease</fullName>
    </submittedName>
</protein>
<dbReference type="PIRSF" id="PIRSF018968">
    <property type="entry name" value="ABC_permease_BceB"/>
    <property type="match status" value="1"/>
</dbReference>
<comment type="similarity">
    <text evidence="6">Belongs to the ABC-4 integral membrane protein family.</text>
</comment>
<feature type="transmembrane region" description="Helical" evidence="6">
    <location>
        <begin position="530"/>
        <end position="552"/>
    </location>
</feature>
<dbReference type="AlphaFoldDB" id="A0A7X9SQ81"/>
<dbReference type="RefSeq" id="WP_168982337.1">
    <property type="nucleotide sequence ID" value="NZ_JABAGD010000027.1"/>
</dbReference>
<feature type="transmembrane region" description="Helical" evidence="6">
    <location>
        <begin position="18"/>
        <end position="35"/>
    </location>
</feature>
<feature type="transmembrane region" description="Helical" evidence="6">
    <location>
        <begin position="105"/>
        <end position="130"/>
    </location>
</feature>
<feature type="domain" description="ABC3 transporter permease C-terminal" evidence="7">
    <location>
        <begin position="59"/>
        <end position="169"/>
    </location>
</feature>
<keyword evidence="5 6" id="KW-0472">Membrane</keyword>
<accession>A0A7X9SQ81</accession>
<comment type="caution">
    <text evidence="8">The sequence shown here is derived from an EMBL/GenBank/DDBJ whole genome shotgun (WGS) entry which is preliminary data.</text>
</comment>
<organism evidence="8 9">
    <name type="scientific">Clostridium beijerinckii</name>
    <name type="common">Clostridium MP</name>
    <dbReference type="NCBI Taxonomy" id="1520"/>
    <lineage>
        <taxon>Bacteria</taxon>
        <taxon>Bacillati</taxon>
        <taxon>Bacillota</taxon>
        <taxon>Clostridia</taxon>
        <taxon>Eubacteriales</taxon>
        <taxon>Clostridiaceae</taxon>
        <taxon>Clostridium</taxon>
    </lineage>
</organism>
<evidence type="ECO:0000256" key="5">
    <source>
        <dbReference type="ARBA" id="ARBA00023136"/>
    </source>
</evidence>
<evidence type="ECO:0000256" key="1">
    <source>
        <dbReference type="ARBA" id="ARBA00004651"/>
    </source>
</evidence>